<dbReference type="RefSeq" id="WP_310373455.1">
    <property type="nucleotide sequence ID" value="NZ_JAVDXT010000002.1"/>
</dbReference>
<dbReference type="Proteomes" id="UP001180487">
    <property type="component" value="Unassembled WGS sequence"/>
</dbReference>
<accession>A0ABU2C8X8</accession>
<evidence type="ECO:0008006" key="3">
    <source>
        <dbReference type="Google" id="ProtNLM"/>
    </source>
</evidence>
<dbReference type="EMBL" id="JAVDXT010000002">
    <property type="protein sequence ID" value="MDR7377795.1"/>
    <property type="molecule type" value="Genomic_DNA"/>
</dbReference>
<organism evidence="1 2">
    <name type="scientific">Rhodoferax ferrireducens</name>
    <dbReference type="NCBI Taxonomy" id="192843"/>
    <lineage>
        <taxon>Bacteria</taxon>
        <taxon>Pseudomonadati</taxon>
        <taxon>Pseudomonadota</taxon>
        <taxon>Betaproteobacteria</taxon>
        <taxon>Burkholderiales</taxon>
        <taxon>Comamonadaceae</taxon>
        <taxon>Rhodoferax</taxon>
    </lineage>
</organism>
<gene>
    <name evidence="1" type="ORF">J2X19_002474</name>
</gene>
<evidence type="ECO:0000313" key="2">
    <source>
        <dbReference type="Proteomes" id="UP001180487"/>
    </source>
</evidence>
<name>A0ABU2C8X8_9BURK</name>
<keyword evidence="2" id="KW-1185">Reference proteome</keyword>
<evidence type="ECO:0000313" key="1">
    <source>
        <dbReference type="EMBL" id="MDR7377795.1"/>
    </source>
</evidence>
<proteinExistence type="predicted"/>
<sequence length="161" mass="18673">MDESPWQGFLVAESDCFVVLHRVGDRFDLDGYCAFRRIDIVSIAESFEKQDLIQRALRLNGQDPMIPKRIDCTSTRSLMESAQEEFGVLVIEREKVQPDEVQVGTIRMTSEDTYVLRWLSVNAEWENDDRPFRYKDITKLEFGAGYEQTLLAVARSRERDG</sequence>
<protein>
    <recommendedName>
        <fullName evidence="3">WYL domain-containing protein</fullName>
    </recommendedName>
</protein>
<comment type="caution">
    <text evidence="1">The sequence shown here is derived from an EMBL/GenBank/DDBJ whole genome shotgun (WGS) entry which is preliminary data.</text>
</comment>
<reference evidence="1 2" key="1">
    <citation type="submission" date="2023-07" db="EMBL/GenBank/DDBJ databases">
        <title>Sorghum-associated microbial communities from plants grown in Nebraska, USA.</title>
        <authorList>
            <person name="Schachtman D."/>
        </authorList>
    </citation>
    <scope>NUCLEOTIDE SEQUENCE [LARGE SCALE GENOMIC DNA]</scope>
    <source>
        <strain evidence="1 2">BE313</strain>
    </source>
</reference>